<keyword evidence="5" id="KW-1185">Reference proteome</keyword>
<dbReference type="Proteomes" id="UP001232148">
    <property type="component" value="Unassembled WGS sequence"/>
</dbReference>
<dbReference type="AlphaFoldDB" id="A0AAD9M010"/>
<dbReference type="PANTHER" id="PTHR31668:SF4">
    <property type="entry name" value="TRANSCRIPTIONAL ACTIVATOR PROTEIN DAL81"/>
    <property type="match status" value="1"/>
</dbReference>
<accession>A0AAD9M010</accession>
<dbReference type="CDD" id="cd00067">
    <property type="entry name" value="GAL4"/>
    <property type="match status" value="1"/>
</dbReference>
<feature type="region of interest" description="Disordered" evidence="2">
    <location>
        <begin position="50"/>
        <end position="85"/>
    </location>
</feature>
<feature type="region of interest" description="Disordered" evidence="2">
    <location>
        <begin position="295"/>
        <end position="326"/>
    </location>
</feature>
<evidence type="ECO:0000256" key="1">
    <source>
        <dbReference type="ARBA" id="ARBA00023242"/>
    </source>
</evidence>
<dbReference type="InterPro" id="IPR036864">
    <property type="entry name" value="Zn2-C6_fun-type_DNA-bd_sf"/>
</dbReference>
<feature type="domain" description="Zn(2)-C6 fungal-type" evidence="3">
    <location>
        <begin position="15"/>
        <end position="48"/>
    </location>
</feature>
<dbReference type="Gene3D" id="4.10.240.10">
    <property type="entry name" value="Zn(2)-C6 fungal-type DNA-binding domain"/>
    <property type="match status" value="1"/>
</dbReference>
<dbReference type="PROSITE" id="PS00463">
    <property type="entry name" value="ZN2_CY6_FUNGAL_1"/>
    <property type="match status" value="1"/>
</dbReference>
<evidence type="ECO:0000256" key="2">
    <source>
        <dbReference type="SAM" id="MobiDB-lite"/>
    </source>
</evidence>
<sequence>MRRLQTSKDPKLRSACDRCHELKNRCTRSGGVESRCDRCERLDEDCVYSTRSQVGRPRSRKQEATLAARASPSIGTPASRPVPLEDAEVRRLEATPRDGTLQLDFDCSASSSSSSSHAAHLNQHFWGVDLSVNQTEHCHEGSEWQLDAAVFMANSPPYGDNMALSEPGKQDPIGLSLLQDGNDAVTLAGVKGDVDGTTGTLIGLQSQLQQLLSGSLKAPKEDNNMLPPTGHEAYSPVDEILDLTKNLLGIVQAQTQTNSSPGQPARHTNRITTLQIMTCYTYVLQLLDPIITSTRQQSDGGSGLEMQSAPQYQSSSSSPPLRHMFPASGSVNGHARCGARYPILHLGGFNLAYHPTLNDDVVQHMVQRITQQLHTSIRSFASAAGCTKIADAVEANITGGVLSPASPPPARGDATGEGL</sequence>
<dbReference type="GO" id="GO:0001080">
    <property type="term" value="P:nitrogen catabolite activation of transcription from RNA polymerase II promoter"/>
    <property type="evidence" value="ECO:0007669"/>
    <property type="project" value="TreeGrafter"/>
</dbReference>
<name>A0AAD9M010_9PEZI</name>
<dbReference type="EMBL" id="MU842963">
    <property type="protein sequence ID" value="KAK2024495.1"/>
    <property type="molecule type" value="Genomic_DNA"/>
</dbReference>
<dbReference type="PROSITE" id="PS50048">
    <property type="entry name" value="ZN2_CY6_FUNGAL_2"/>
    <property type="match status" value="1"/>
</dbReference>
<evidence type="ECO:0000313" key="5">
    <source>
        <dbReference type="Proteomes" id="UP001232148"/>
    </source>
</evidence>
<comment type="caution">
    <text evidence="4">The sequence shown here is derived from an EMBL/GenBank/DDBJ whole genome shotgun (WGS) entry which is preliminary data.</text>
</comment>
<feature type="region of interest" description="Disordered" evidence="2">
    <location>
        <begin position="400"/>
        <end position="419"/>
    </location>
</feature>
<keyword evidence="1" id="KW-0539">Nucleus</keyword>
<evidence type="ECO:0000313" key="4">
    <source>
        <dbReference type="EMBL" id="KAK2024495.1"/>
    </source>
</evidence>
<dbReference type="SMART" id="SM00066">
    <property type="entry name" value="GAL4"/>
    <property type="match status" value="1"/>
</dbReference>
<dbReference type="GO" id="GO:0000981">
    <property type="term" value="F:DNA-binding transcription factor activity, RNA polymerase II-specific"/>
    <property type="evidence" value="ECO:0007669"/>
    <property type="project" value="InterPro"/>
</dbReference>
<dbReference type="PANTHER" id="PTHR31668">
    <property type="entry name" value="GLUCOSE TRANSPORT TRANSCRIPTION REGULATOR RGT1-RELATED-RELATED"/>
    <property type="match status" value="1"/>
</dbReference>
<dbReference type="GO" id="GO:0008270">
    <property type="term" value="F:zinc ion binding"/>
    <property type="evidence" value="ECO:0007669"/>
    <property type="project" value="InterPro"/>
</dbReference>
<dbReference type="Pfam" id="PF00172">
    <property type="entry name" value="Zn_clus"/>
    <property type="match status" value="1"/>
</dbReference>
<dbReference type="InterPro" id="IPR050797">
    <property type="entry name" value="Carb_Metab_Trans_Reg"/>
</dbReference>
<gene>
    <name evidence="4" type="ORF">LX32DRAFT_97751</name>
</gene>
<proteinExistence type="predicted"/>
<protein>
    <recommendedName>
        <fullName evidence="3">Zn(2)-C6 fungal-type domain-containing protein</fullName>
    </recommendedName>
</protein>
<dbReference type="GO" id="GO:0005634">
    <property type="term" value="C:nucleus"/>
    <property type="evidence" value="ECO:0007669"/>
    <property type="project" value="TreeGrafter"/>
</dbReference>
<organism evidence="4 5">
    <name type="scientific">Colletotrichum zoysiae</name>
    <dbReference type="NCBI Taxonomy" id="1216348"/>
    <lineage>
        <taxon>Eukaryota</taxon>
        <taxon>Fungi</taxon>
        <taxon>Dikarya</taxon>
        <taxon>Ascomycota</taxon>
        <taxon>Pezizomycotina</taxon>
        <taxon>Sordariomycetes</taxon>
        <taxon>Hypocreomycetidae</taxon>
        <taxon>Glomerellales</taxon>
        <taxon>Glomerellaceae</taxon>
        <taxon>Colletotrichum</taxon>
        <taxon>Colletotrichum graminicola species complex</taxon>
    </lineage>
</organism>
<feature type="compositionally biased region" description="Low complexity" evidence="2">
    <location>
        <begin position="307"/>
        <end position="320"/>
    </location>
</feature>
<dbReference type="InterPro" id="IPR001138">
    <property type="entry name" value="Zn2Cys6_DnaBD"/>
</dbReference>
<dbReference type="SUPFAM" id="SSF57701">
    <property type="entry name" value="Zn2/Cys6 DNA-binding domain"/>
    <property type="match status" value="1"/>
</dbReference>
<reference evidence="4" key="1">
    <citation type="submission" date="2021-06" db="EMBL/GenBank/DDBJ databases">
        <title>Comparative genomics, transcriptomics and evolutionary studies reveal genomic signatures of adaptation to plant cell wall in hemibiotrophic fungi.</title>
        <authorList>
            <consortium name="DOE Joint Genome Institute"/>
            <person name="Baroncelli R."/>
            <person name="Diaz J.F."/>
            <person name="Benocci T."/>
            <person name="Peng M."/>
            <person name="Battaglia E."/>
            <person name="Haridas S."/>
            <person name="Andreopoulos W."/>
            <person name="Labutti K."/>
            <person name="Pangilinan J."/>
            <person name="Floch G.L."/>
            <person name="Makela M.R."/>
            <person name="Henrissat B."/>
            <person name="Grigoriev I.V."/>
            <person name="Crouch J.A."/>
            <person name="De Vries R.P."/>
            <person name="Sukno S.A."/>
            <person name="Thon M.R."/>
        </authorList>
    </citation>
    <scope>NUCLEOTIDE SEQUENCE</scope>
    <source>
        <strain evidence="4">MAFF235873</strain>
    </source>
</reference>
<evidence type="ECO:0000259" key="3">
    <source>
        <dbReference type="PROSITE" id="PS50048"/>
    </source>
</evidence>